<keyword evidence="3 5" id="KW-0378">Hydrolase</keyword>
<keyword evidence="2" id="KW-0732">Signal</keyword>
<dbReference type="GO" id="GO:0004553">
    <property type="term" value="F:hydrolase activity, hydrolyzing O-glycosyl compounds"/>
    <property type="evidence" value="ECO:0007669"/>
    <property type="project" value="InterPro"/>
</dbReference>
<name>A0A5C6QDW4_9GAMM</name>
<evidence type="ECO:0000256" key="2">
    <source>
        <dbReference type="ARBA" id="ARBA00022729"/>
    </source>
</evidence>
<reference evidence="5 6" key="1">
    <citation type="submission" date="2019-07" db="EMBL/GenBank/DDBJ databases">
        <title>Genomes of sea-ice associated Colwellia species.</title>
        <authorList>
            <person name="Bowman J.P."/>
        </authorList>
    </citation>
    <scope>NUCLEOTIDE SEQUENCE [LARGE SCALE GENOMIC DNA]</scope>
    <source>
        <strain evidence="5 6">ACAM 459</strain>
    </source>
</reference>
<proteinExistence type="inferred from homology"/>
<dbReference type="OrthoDB" id="9761519at2"/>
<dbReference type="PANTHER" id="PTHR43817:SF1">
    <property type="entry name" value="HYDROLASE, FAMILY 43, PUTATIVE (AFU_ORTHOLOGUE AFUA_3G01660)-RELATED"/>
    <property type="match status" value="1"/>
</dbReference>
<dbReference type="Gene3D" id="2.60.120.260">
    <property type="entry name" value="Galactose-binding domain-like"/>
    <property type="match status" value="1"/>
</dbReference>
<feature type="domain" description="Glycosyl hydrolases family 2 sugar binding" evidence="4">
    <location>
        <begin position="976"/>
        <end position="1056"/>
    </location>
</feature>
<evidence type="ECO:0000259" key="4">
    <source>
        <dbReference type="Pfam" id="PF02837"/>
    </source>
</evidence>
<dbReference type="PANTHER" id="PTHR43817">
    <property type="entry name" value="GLYCOSYL HYDROLASE"/>
    <property type="match status" value="1"/>
</dbReference>
<dbReference type="InterPro" id="IPR006104">
    <property type="entry name" value="Glyco_hydro_2_N"/>
</dbReference>
<accession>A0A5C6QDW4</accession>
<evidence type="ECO:0000256" key="3">
    <source>
        <dbReference type="ARBA" id="ARBA00022801"/>
    </source>
</evidence>
<dbReference type="NCBIfam" id="NF045579">
    <property type="entry name" value="rhamnoside_JR"/>
    <property type="match status" value="1"/>
</dbReference>
<gene>
    <name evidence="5" type="ORF">ESZ36_15130</name>
</gene>
<comment type="similarity">
    <text evidence="1">Belongs to the glycosyl hydrolase 2 family.</text>
</comment>
<dbReference type="Proteomes" id="UP000321822">
    <property type="component" value="Unassembled WGS sequence"/>
</dbReference>
<protein>
    <submittedName>
        <fullName evidence="5">Glycoside hydrolase family 2</fullName>
    </submittedName>
</protein>
<dbReference type="EMBL" id="VOLT01000007">
    <property type="protein sequence ID" value="TWX66910.1"/>
    <property type="molecule type" value="Genomic_DNA"/>
</dbReference>
<evidence type="ECO:0000313" key="5">
    <source>
        <dbReference type="EMBL" id="TWX66910.1"/>
    </source>
</evidence>
<organism evidence="5 6">
    <name type="scientific">Colwellia demingiae</name>
    <dbReference type="NCBI Taxonomy" id="89401"/>
    <lineage>
        <taxon>Bacteria</taxon>
        <taxon>Pseudomonadati</taxon>
        <taxon>Pseudomonadota</taxon>
        <taxon>Gammaproteobacteria</taxon>
        <taxon>Alteromonadales</taxon>
        <taxon>Colwelliaceae</taxon>
        <taxon>Colwellia</taxon>
    </lineage>
</organism>
<dbReference type="InterPro" id="IPR008979">
    <property type="entry name" value="Galactose-bd-like_sf"/>
</dbReference>
<dbReference type="GO" id="GO:0005975">
    <property type="term" value="P:carbohydrate metabolic process"/>
    <property type="evidence" value="ECO:0007669"/>
    <property type="project" value="InterPro"/>
</dbReference>
<dbReference type="Pfam" id="PF02837">
    <property type="entry name" value="Glyco_hydro_2_N"/>
    <property type="match status" value="1"/>
</dbReference>
<comment type="caution">
    <text evidence="5">The sequence shown here is derived from an EMBL/GenBank/DDBJ whole genome shotgun (WGS) entry which is preliminary data.</text>
</comment>
<dbReference type="SUPFAM" id="SSF49785">
    <property type="entry name" value="Galactose-binding domain-like"/>
    <property type="match status" value="1"/>
</dbReference>
<evidence type="ECO:0000313" key="6">
    <source>
        <dbReference type="Proteomes" id="UP000321822"/>
    </source>
</evidence>
<dbReference type="AlphaFoldDB" id="A0A5C6QDW4"/>
<evidence type="ECO:0000256" key="1">
    <source>
        <dbReference type="ARBA" id="ARBA00007401"/>
    </source>
</evidence>
<sequence>MMVVCLGIVSISGCGADKNAPEKVTNKSQTERLKENTADRKALASNFVEPPKSIQTSVYWYWISNHLSKEGVIRDLHAMKDAGINRAFIGNIGLDDLPFGKVKMLSEQWWEILHVALKTATELDIEIGIFNSPGWSQSGGPWVKAENSMRYLISSETRVNGPAKFSKKLKRPHDIYQDVKVIAYPVPESHGRVLDNNNSMITASPKLSELATLLDGDISTGVKFTGDGNYTFDIKADKAFTARSLSVRSLEVIMKANVLFQAKNNNGEFTTVKAFEIDRSNASIEVGFVPFAPVVLSFPAVTASEFRLVVDYEKPKGPYIAPGAKLSGLAEIVISQAPRVERYAEKTLAKMHATPMPYWKEYQWSEQASVADKSLVIDPARVLDISEHMSSDGTLNWDVPEGEWVIQRSGMTPTGTTNGPSAPEAMGYEVDKLSKEHAEMHFYGHMGEVLKRIPAEDRKTFKVVVQDSYEKGGQNFTDGFLEEFAEVYGYDPLPYLPVYQGIVVKSQQASDGFLWDMRRLVANKVAYDYVAGLREVSHKHGLTTWLENYGHWGFPGEFLMYGGQSDEIAGEFWSEGELGNIENRAATSAGHIYGKTKISAESNTAGLKAFYRYPGIIKQRSDRFFAEGINNTLLHVMITQPYEDKFPGVNAWFGTEFNRKNTWFSQIDVYTQYLKRTNYMLQQGLNVADIAYFIGEDTPKMTGVTDPEAPIGYQFDYMNAEVIEKYMTVEDGLITLPHGTQYSIMVLPKLETMRPALLAKIKQLVNEGAVILGPPPSRSPSLQDQPQADQQVQSMAAQLWGDVDGITVKSRKVGKGMIINGLDMTEAFALLNTVPDVKLPEDNSIHYGHRTLDGQDIYFITNQTEDTKIVTPEFRVIGKQPELWQATTGYRRDLPAYQQSEQTTAVPLKLEPLESVFVVFSKPVGPAKVTGIAANYPEAKLVSDITTPWNVTFDSTHRGPKEAVSFPSLIDWTASDDDRIKYYSGTAFYSNTFTLDKLQEGEQIVIDLGKFTAMAKVTVNGQYVGGLWTAPTRLDISKFVNKGENSLKIEIVNTWVNRIIGDMHLPEQERKTWMLVNPYDAQSPLQTSGLLGPVKISTVTY</sequence>
<dbReference type="Pfam" id="PF17132">
    <property type="entry name" value="Glyco_hydro_106"/>
    <property type="match status" value="1"/>
</dbReference>
<keyword evidence="6" id="KW-1185">Reference proteome</keyword>